<accession>E1X345</accession>
<sequence>MIKFFSIIFSFIALNLHPVYAALYSIEDLEQLQISKNYTEFLNHAHDIRPSSRDKRWREMVQTMAVGQLDFLLEKRIFNQKSFKLIEKIALWPILLEDEFFQIKRNRFAEFYLENCFSKRGRTDSCKNELLNFWNASNQNPDLAMSLVNILKSFTKEKDFWGFYQKVTKSSSAEFYCPKIAVRKSILDHLRVNLSQVEDPKYVKKFIDDNLGSTCWQSVLKDLKGMLFDKSFTLRSFAYKALNSKEALTQVEQDSYLAFYILTNPIKGDTFNVAWSLIEKVGDDYSRRMKVFKVLKNIDPLPGDIFSNYNKEKKEAIINLFANNFPEYIDHYARTCVNFLKGIGDFPRGNPTLYCSELYSSSKSKRWIRQPLQIQYSSIKK</sequence>
<reference evidence="2" key="1">
    <citation type="journal article" date="2013" name="ISME J.">
        <title>A small predatory core genome in the divergent marine Bacteriovorax marinus SJ and the terrestrial Bdellovibrio bacteriovorus.</title>
        <authorList>
            <person name="Crossman L.C."/>
            <person name="Chen H."/>
            <person name="Cerdeno-Tarraga A.M."/>
            <person name="Brooks K."/>
            <person name="Quail M.A."/>
            <person name="Pineiro S.A."/>
            <person name="Hobley L."/>
            <person name="Sockett R.E."/>
            <person name="Bentley S.D."/>
            <person name="Parkhill J."/>
            <person name="Williams H.N."/>
            <person name="Stine O.C."/>
        </authorList>
    </citation>
    <scope>NUCLEOTIDE SEQUENCE [LARGE SCALE GENOMIC DNA]</scope>
    <source>
        <strain evidence="2">ATCC BAA-682 / DSM 15412 / SJ</strain>
    </source>
</reference>
<dbReference type="Proteomes" id="UP000008963">
    <property type="component" value="Chromosome"/>
</dbReference>
<evidence type="ECO:0000313" key="1">
    <source>
        <dbReference type="EMBL" id="CBW26875.1"/>
    </source>
</evidence>
<dbReference type="OrthoDB" id="5288821at2"/>
<proteinExistence type="predicted"/>
<dbReference type="RefSeq" id="WP_014244653.1">
    <property type="nucleotide sequence ID" value="NC_016620.1"/>
</dbReference>
<dbReference type="PATRIC" id="fig|862908.3.peg.1962"/>
<evidence type="ECO:0000313" key="2">
    <source>
        <dbReference type="Proteomes" id="UP000008963"/>
    </source>
</evidence>
<dbReference type="eggNOG" id="ENOG502ZDV2">
    <property type="taxonomic scope" value="Bacteria"/>
</dbReference>
<dbReference type="EMBL" id="FQ312005">
    <property type="protein sequence ID" value="CBW26875.1"/>
    <property type="molecule type" value="Genomic_DNA"/>
</dbReference>
<dbReference type="AlphaFoldDB" id="E1X345"/>
<gene>
    <name evidence="1" type="ordered locus">BMS_2063</name>
</gene>
<organism evidence="1 2">
    <name type="scientific">Halobacteriovorax marinus (strain ATCC BAA-682 / DSM 15412 / SJ)</name>
    <name type="common">Bacteriovorax marinus</name>
    <dbReference type="NCBI Taxonomy" id="862908"/>
    <lineage>
        <taxon>Bacteria</taxon>
        <taxon>Pseudomonadati</taxon>
        <taxon>Bdellovibrionota</taxon>
        <taxon>Bacteriovoracia</taxon>
        <taxon>Bacteriovoracales</taxon>
        <taxon>Halobacteriovoraceae</taxon>
        <taxon>Halobacteriovorax</taxon>
    </lineage>
</organism>
<dbReference type="KEGG" id="bmx:BMS_2063"/>
<dbReference type="STRING" id="862908.BMS_2063"/>
<name>E1X345_HALMS</name>
<protein>
    <submittedName>
        <fullName evidence="1">Uncharacterized protein</fullName>
    </submittedName>
</protein>
<dbReference type="HOGENOM" id="CLU_725162_0_0_7"/>
<keyword evidence="2" id="KW-1185">Reference proteome</keyword>